<dbReference type="PANTHER" id="PTHR37836">
    <property type="entry name" value="LMO1036 PROTEIN"/>
    <property type="match status" value="1"/>
</dbReference>
<dbReference type="Pfam" id="PF18310">
    <property type="entry name" value="DUF5605"/>
    <property type="match status" value="1"/>
</dbReference>
<dbReference type="Pfam" id="PF13204">
    <property type="entry name" value="Apiosidase"/>
    <property type="match status" value="1"/>
</dbReference>
<dbReference type="Gene3D" id="2.60.40.10">
    <property type="entry name" value="Immunoglobulins"/>
    <property type="match status" value="1"/>
</dbReference>
<feature type="domain" description="Apiosidase-like catalytic" evidence="2">
    <location>
        <begin position="125"/>
        <end position="383"/>
    </location>
</feature>
<evidence type="ECO:0008006" key="7">
    <source>
        <dbReference type="Google" id="ProtNLM"/>
    </source>
</evidence>
<comment type="caution">
    <text evidence="5">The sequence shown here is derived from an EMBL/GenBank/DDBJ whole genome shotgun (WGS) entry which is preliminary data.</text>
</comment>
<accession>A0A7W6JT84</accession>
<dbReference type="SUPFAM" id="SSF51445">
    <property type="entry name" value="(Trans)glycosidases"/>
    <property type="match status" value="1"/>
</dbReference>
<dbReference type="Proteomes" id="UP000557392">
    <property type="component" value="Unassembled WGS sequence"/>
</dbReference>
<dbReference type="PANTHER" id="PTHR37836:SF2">
    <property type="entry name" value="DUF4038 DOMAIN-CONTAINING PROTEIN"/>
    <property type="match status" value="1"/>
</dbReference>
<dbReference type="InterPro" id="IPR013783">
    <property type="entry name" value="Ig-like_fold"/>
</dbReference>
<sequence>MKITRRNMLAQTMAIGAATSAPAIAAAAPRTVERWGVFEIALEGPREGNPFVDVTLAAVFEGAGKSIRVPGFYDGDGVYRIRFSPPELGTWRWRSESSAGVLAGKTGELTAVAPGKGNRGPVRVSKDGYHFAYADGTPFRQIGTTCYSWALQSDAKCAETLKTLAGAPFNKMRMLVFPNVPSVATNPFARTGDGPRDWDSARFDPAYFRRYEDRIQKLGALGIEADVILYHPYDEKRGYSDMKRADDERYLRYVAARFGAYRNVWWAMANEYDNIETKTMEDWDHLFQVLVAADPHDRPRSMHQINTYYDHRKPWITHASVQNGAAVLDDLRAELHRAFALKPVIFDEVVYEGNIAKRWGNLSAEDMVQRFWFGLIGGCYVGHSETFAADRNADGSWLGQGGSLSGHSAPRLAFLRRIMEEGPVPGVEPIQAWWNYHLGGQQNAYYLRYFGAEQPTEWPVVLPGKGPESLQSYRVDILDTWNMTVTPVDGVFRMAKKNDYDVQDPARPTVKLPGKPWIALRLVKVQA</sequence>
<dbReference type="InterPro" id="IPR025277">
    <property type="entry name" value="Apiosidase-like_cat_dom"/>
</dbReference>
<dbReference type="Gene3D" id="2.60.40.3950">
    <property type="match status" value="1"/>
</dbReference>
<evidence type="ECO:0000259" key="4">
    <source>
        <dbReference type="Pfam" id="PF18310"/>
    </source>
</evidence>
<dbReference type="InterPro" id="IPR041239">
    <property type="entry name" value="DUF5605"/>
</dbReference>
<evidence type="ECO:0000259" key="2">
    <source>
        <dbReference type="Pfam" id="PF13204"/>
    </source>
</evidence>
<feature type="domain" description="DUF5060" evidence="3">
    <location>
        <begin position="31"/>
        <end position="97"/>
    </location>
</feature>
<feature type="signal peptide" evidence="1">
    <location>
        <begin position="1"/>
        <end position="25"/>
    </location>
</feature>
<dbReference type="PROSITE" id="PS51318">
    <property type="entry name" value="TAT"/>
    <property type="match status" value="1"/>
</dbReference>
<dbReference type="Pfam" id="PF16586">
    <property type="entry name" value="DUF5060"/>
    <property type="match status" value="1"/>
</dbReference>
<feature type="chain" id="PRO_5031254764" description="DUF5060 domain-containing protein" evidence="1">
    <location>
        <begin position="26"/>
        <end position="527"/>
    </location>
</feature>
<gene>
    <name evidence="5" type="ORF">GGR46_002680</name>
</gene>
<feature type="domain" description="DUF5605" evidence="4">
    <location>
        <begin position="434"/>
        <end position="522"/>
    </location>
</feature>
<dbReference type="InterPro" id="IPR006311">
    <property type="entry name" value="TAT_signal"/>
</dbReference>
<reference evidence="5 6" key="1">
    <citation type="submission" date="2020-08" db="EMBL/GenBank/DDBJ databases">
        <title>Genomic Encyclopedia of Type Strains, Phase IV (KMG-IV): sequencing the most valuable type-strain genomes for metagenomic binning, comparative biology and taxonomic classification.</title>
        <authorList>
            <person name="Goeker M."/>
        </authorList>
    </citation>
    <scope>NUCLEOTIDE SEQUENCE [LARGE SCALE GENOMIC DNA]</scope>
    <source>
        <strain evidence="5 6">DSM 101806</strain>
    </source>
</reference>
<evidence type="ECO:0000256" key="1">
    <source>
        <dbReference type="SAM" id="SignalP"/>
    </source>
</evidence>
<evidence type="ECO:0000259" key="3">
    <source>
        <dbReference type="Pfam" id="PF16586"/>
    </source>
</evidence>
<evidence type="ECO:0000313" key="5">
    <source>
        <dbReference type="EMBL" id="MBB4099116.1"/>
    </source>
</evidence>
<name>A0A7W6JT84_9SPHN</name>
<dbReference type="InterPro" id="IPR032260">
    <property type="entry name" value="DUF5060"/>
</dbReference>
<dbReference type="InterPro" id="IPR017853">
    <property type="entry name" value="GH"/>
</dbReference>
<keyword evidence="6" id="KW-1185">Reference proteome</keyword>
<protein>
    <recommendedName>
        <fullName evidence="7">DUF5060 domain-containing protein</fullName>
    </recommendedName>
</protein>
<dbReference type="Gene3D" id="3.20.20.80">
    <property type="entry name" value="Glycosidases"/>
    <property type="match status" value="1"/>
</dbReference>
<dbReference type="RefSeq" id="WP_183998423.1">
    <property type="nucleotide sequence ID" value="NZ_JACIEH010000002.1"/>
</dbReference>
<keyword evidence="1" id="KW-0732">Signal</keyword>
<organism evidence="5 6">
    <name type="scientific">Sphingomonas kyeonggiensis</name>
    <dbReference type="NCBI Taxonomy" id="1268553"/>
    <lineage>
        <taxon>Bacteria</taxon>
        <taxon>Pseudomonadati</taxon>
        <taxon>Pseudomonadota</taxon>
        <taxon>Alphaproteobacteria</taxon>
        <taxon>Sphingomonadales</taxon>
        <taxon>Sphingomonadaceae</taxon>
        <taxon>Sphingomonas</taxon>
    </lineage>
</organism>
<evidence type="ECO:0000313" key="6">
    <source>
        <dbReference type="Proteomes" id="UP000557392"/>
    </source>
</evidence>
<proteinExistence type="predicted"/>
<dbReference type="EMBL" id="JACIEH010000002">
    <property type="protein sequence ID" value="MBB4099116.1"/>
    <property type="molecule type" value="Genomic_DNA"/>
</dbReference>
<dbReference type="AlphaFoldDB" id="A0A7W6JT84"/>